<sequence length="183" mass="20480">MPLATAADVVAARRILVYGVSGAGKSTLAKQLGEALALPVHLVDDEIGWLPGWVERPVGEQRAIASVLAAEDAWVLDSAYGKWIDMVWERTEVVVALDYPRWLSLGRLLLRSVARASDRRPICNGNTESFRQLFSRDSLILWHFRSFPRKRARMRAWAAASAGPKVFLAHRPRDVEHLLDSAR</sequence>
<reference evidence="2 3" key="1">
    <citation type="journal article" date="2023" name="Environ Microbiome">
        <title>A coral-associated actinobacterium mitigates coral bleaching under heat stress.</title>
        <authorList>
            <person name="Li J."/>
            <person name="Zou Y."/>
            <person name="Li Q."/>
            <person name="Zhang J."/>
            <person name="Bourne D.G."/>
            <person name="Lyu Y."/>
            <person name="Liu C."/>
            <person name="Zhang S."/>
        </authorList>
    </citation>
    <scope>NUCLEOTIDE SEQUENCE [LARGE SCALE GENOMIC DNA]</scope>
    <source>
        <strain evidence="2 3">SCSIO 13291</strain>
    </source>
</reference>
<dbReference type="Proteomes" id="UP001434337">
    <property type="component" value="Chromosome"/>
</dbReference>
<organism evidence="2 3">
    <name type="scientific">Propioniciclava soli</name>
    <dbReference type="NCBI Taxonomy" id="2775081"/>
    <lineage>
        <taxon>Bacteria</taxon>
        <taxon>Bacillati</taxon>
        <taxon>Actinomycetota</taxon>
        <taxon>Actinomycetes</taxon>
        <taxon>Propionibacteriales</taxon>
        <taxon>Propionibacteriaceae</taxon>
        <taxon>Propioniciclava</taxon>
    </lineage>
</organism>
<feature type="domain" description="AAA+ ATPase" evidence="1">
    <location>
        <begin position="11"/>
        <end position="126"/>
    </location>
</feature>
<dbReference type="InterPro" id="IPR003593">
    <property type="entry name" value="AAA+_ATPase"/>
</dbReference>
<dbReference type="RefSeq" id="WP_232549322.1">
    <property type="nucleotide sequence ID" value="NZ_CP115965.1"/>
</dbReference>
<name>A0ABZ3CAB9_9ACTN</name>
<dbReference type="EMBL" id="CP115965">
    <property type="protein sequence ID" value="WZW98717.1"/>
    <property type="molecule type" value="Genomic_DNA"/>
</dbReference>
<protein>
    <submittedName>
        <fullName evidence="2">Adenylate kinase</fullName>
    </submittedName>
</protein>
<keyword evidence="3" id="KW-1185">Reference proteome</keyword>
<dbReference type="SUPFAM" id="SSF52540">
    <property type="entry name" value="P-loop containing nucleoside triphosphate hydrolases"/>
    <property type="match status" value="1"/>
</dbReference>
<dbReference type="PANTHER" id="PTHR37816:SF1">
    <property type="entry name" value="TOXIN"/>
    <property type="match status" value="1"/>
</dbReference>
<keyword evidence="2" id="KW-0808">Transferase</keyword>
<dbReference type="GO" id="GO:0016301">
    <property type="term" value="F:kinase activity"/>
    <property type="evidence" value="ECO:0007669"/>
    <property type="project" value="UniProtKB-KW"/>
</dbReference>
<dbReference type="PANTHER" id="PTHR37816">
    <property type="entry name" value="YALI0E33011P"/>
    <property type="match status" value="1"/>
</dbReference>
<dbReference type="InterPro" id="IPR027417">
    <property type="entry name" value="P-loop_NTPase"/>
</dbReference>
<proteinExistence type="predicted"/>
<keyword evidence="2" id="KW-0418">Kinase</keyword>
<dbReference type="InterPro" id="IPR052922">
    <property type="entry name" value="Cytidylate_Kinase-2"/>
</dbReference>
<gene>
    <name evidence="2" type="ORF">PCC79_00475</name>
</gene>
<dbReference type="SMART" id="SM00382">
    <property type="entry name" value="AAA"/>
    <property type="match status" value="1"/>
</dbReference>
<dbReference type="Gene3D" id="3.40.50.300">
    <property type="entry name" value="P-loop containing nucleotide triphosphate hydrolases"/>
    <property type="match status" value="1"/>
</dbReference>
<evidence type="ECO:0000259" key="1">
    <source>
        <dbReference type="SMART" id="SM00382"/>
    </source>
</evidence>
<evidence type="ECO:0000313" key="3">
    <source>
        <dbReference type="Proteomes" id="UP001434337"/>
    </source>
</evidence>
<accession>A0ABZ3CAB9</accession>
<evidence type="ECO:0000313" key="2">
    <source>
        <dbReference type="EMBL" id="WZW98717.1"/>
    </source>
</evidence>